<accession>A0A1V4H8U1</accession>
<sequence length="71" mass="7978">MIQNTLTTIPFKTQAEFDQIMIANKNNILVVYNDLMEGKSLVFSDDAQGKYVKKLEDQLLLLSDELSGGIL</sequence>
<protein>
    <submittedName>
        <fullName evidence="1">Uncharacterized protein</fullName>
    </submittedName>
</protein>
<gene>
    <name evidence="1" type="ORF">BC351_10620</name>
</gene>
<name>A0A1V4H8U1_9BACL</name>
<evidence type="ECO:0000313" key="1">
    <source>
        <dbReference type="EMBL" id="OPH47634.1"/>
    </source>
</evidence>
<dbReference type="AlphaFoldDB" id="A0A1V4H8U1"/>
<keyword evidence="2" id="KW-1185">Reference proteome</keyword>
<organism evidence="1 2">
    <name type="scientific">Paenibacillus ferrarius</name>
    <dbReference type="NCBI Taxonomy" id="1469647"/>
    <lineage>
        <taxon>Bacteria</taxon>
        <taxon>Bacillati</taxon>
        <taxon>Bacillota</taxon>
        <taxon>Bacilli</taxon>
        <taxon>Bacillales</taxon>
        <taxon>Paenibacillaceae</taxon>
        <taxon>Paenibacillus</taxon>
    </lineage>
</organism>
<dbReference type="RefSeq" id="WP_079420300.1">
    <property type="nucleotide sequence ID" value="NZ_MBTG01000056.1"/>
</dbReference>
<proteinExistence type="predicted"/>
<reference evidence="2" key="1">
    <citation type="submission" date="2016-07" db="EMBL/GenBank/DDBJ databases">
        <authorList>
            <person name="Florea S."/>
            <person name="Webb J.S."/>
            <person name="Jaromczyk J."/>
            <person name="Schardl C.L."/>
        </authorList>
    </citation>
    <scope>NUCLEOTIDE SEQUENCE [LARGE SCALE GENOMIC DNA]</scope>
    <source>
        <strain evidence="2">CY1</strain>
    </source>
</reference>
<comment type="caution">
    <text evidence="1">The sequence shown here is derived from an EMBL/GenBank/DDBJ whole genome shotgun (WGS) entry which is preliminary data.</text>
</comment>
<dbReference type="STRING" id="1469647.BC351_10620"/>
<dbReference type="Proteomes" id="UP000190626">
    <property type="component" value="Unassembled WGS sequence"/>
</dbReference>
<dbReference type="EMBL" id="MBTG01000056">
    <property type="protein sequence ID" value="OPH47634.1"/>
    <property type="molecule type" value="Genomic_DNA"/>
</dbReference>
<evidence type="ECO:0000313" key="2">
    <source>
        <dbReference type="Proteomes" id="UP000190626"/>
    </source>
</evidence>